<dbReference type="Gene3D" id="3.30.160.60">
    <property type="entry name" value="Classic Zinc Finger"/>
    <property type="match status" value="2"/>
</dbReference>
<dbReference type="OrthoDB" id="3945418at2759"/>
<keyword evidence="4 7" id="KW-0863">Zinc-finger</keyword>
<dbReference type="GO" id="GO:0005634">
    <property type="term" value="C:nucleus"/>
    <property type="evidence" value="ECO:0007669"/>
    <property type="project" value="UniProtKB-SubCell"/>
</dbReference>
<evidence type="ECO:0000313" key="11">
    <source>
        <dbReference type="Proteomes" id="UP000279259"/>
    </source>
</evidence>
<dbReference type="InterPro" id="IPR007219">
    <property type="entry name" value="XnlR_reg_dom"/>
</dbReference>
<dbReference type="STRING" id="1890683.A0A427YXB4"/>
<comment type="subcellular location">
    <subcellularLocation>
        <location evidence="1">Nucleus</location>
    </subcellularLocation>
</comment>
<dbReference type="SUPFAM" id="SSF57667">
    <property type="entry name" value="beta-beta-alpha zinc fingers"/>
    <property type="match status" value="1"/>
</dbReference>
<gene>
    <name evidence="10" type="ORF">EHS25_000820</name>
</gene>
<dbReference type="GO" id="GO:0008270">
    <property type="term" value="F:zinc ion binding"/>
    <property type="evidence" value="ECO:0007669"/>
    <property type="project" value="UniProtKB-KW"/>
</dbReference>
<evidence type="ECO:0000256" key="3">
    <source>
        <dbReference type="ARBA" id="ARBA00022737"/>
    </source>
</evidence>
<dbReference type="Proteomes" id="UP000279259">
    <property type="component" value="Unassembled WGS sequence"/>
</dbReference>
<dbReference type="PROSITE" id="PS50157">
    <property type="entry name" value="ZINC_FINGER_C2H2_2"/>
    <property type="match status" value="2"/>
</dbReference>
<keyword evidence="5" id="KW-0862">Zinc</keyword>
<feature type="region of interest" description="Disordered" evidence="8">
    <location>
        <begin position="62"/>
        <end position="81"/>
    </location>
</feature>
<keyword evidence="3" id="KW-0677">Repeat</keyword>
<evidence type="ECO:0000256" key="5">
    <source>
        <dbReference type="ARBA" id="ARBA00022833"/>
    </source>
</evidence>
<dbReference type="EMBL" id="RSCD01000001">
    <property type="protein sequence ID" value="RSH95728.1"/>
    <property type="molecule type" value="Genomic_DNA"/>
</dbReference>
<organism evidence="10 11">
    <name type="scientific">Saitozyma podzolica</name>
    <dbReference type="NCBI Taxonomy" id="1890683"/>
    <lineage>
        <taxon>Eukaryota</taxon>
        <taxon>Fungi</taxon>
        <taxon>Dikarya</taxon>
        <taxon>Basidiomycota</taxon>
        <taxon>Agaricomycotina</taxon>
        <taxon>Tremellomycetes</taxon>
        <taxon>Tremellales</taxon>
        <taxon>Trimorphomycetaceae</taxon>
        <taxon>Saitozyma</taxon>
    </lineage>
</organism>
<feature type="region of interest" description="Disordered" evidence="8">
    <location>
        <begin position="1"/>
        <end position="42"/>
    </location>
</feature>
<reference evidence="10 11" key="1">
    <citation type="submission" date="2018-11" db="EMBL/GenBank/DDBJ databases">
        <title>Genome sequence of Saitozyma podzolica DSM 27192.</title>
        <authorList>
            <person name="Aliyu H."/>
            <person name="Gorte O."/>
            <person name="Ochsenreither K."/>
        </authorList>
    </citation>
    <scope>NUCLEOTIDE SEQUENCE [LARGE SCALE GENOMIC DNA]</scope>
    <source>
        <strain evidence="10 11">DSM 27192</strain>
    </source>
</reference>
<sequence>MAAWDGKAIDQQQQQQRDKAAPSSSSSSPVLAGGGTAPTLPRKRKLLQLSCSFCERTFNKTEHLERHERSHTKDKPFKCDSCDRLFNRHDSMLRHVRMHQRGPTAGGSGSRDSDDPPQISPTGHSGPLAPLPQTDAAWANSFAAFQRTSTPPIAVPPPPAAPTTSIAAPIPLPSQQLAPPSHVPPHPLGQGFIGGGGVQFPPQPMATPMPTAAVSLVDGTDSTTDLWQLLYNDLLPGSDSLHTSPHFLDSIGLGSDLFIANQKPQAQSQAPAPTTFHPPPSVEPMHGSTVLPSVRLPDVPLLPSTPIRAQAMPLERDPSREVEHDPGRSQAAIREVRSLVADLSNKVTTAVSPLSAQWLDQCYGLYWQRFHPTCPILHRPTFNVRTTCAPLLLNMIAIGSLCLRGPEDHSKGVALWRLVHKSVAGSWDDLLELQGPDDPCKGTQLLLTAVLGQLFAMMSNNRDLTQTAVVFQGLGFRWAKLGGMLEHDILDPAGAFSGHTSLDQLWHRWAAREVQKRALLSHYILDGSLSQLFDAPSTVRHTLNPVFTGADLMLFHIDNAEAWAADLRSPRQAPMQPFARLFQDLIAPEVGSWPPPQIPLSILNPLTLLEGLRILLMEWDESERRAIGVLDMNSIALAIERLYSLLPGDSPDSVHLLARWHSLCIRACQICAKGLSPVVSLPVLATRFGRRALLHAVALRQIAEQLPLASSSMPHFTLPLSLHSGATVLADLCTQPQGTAGMERCSLEEDIRWPDLGGLGLNPDAGFPEDQLATFPAYFRFVALGGIPTLNGAALGRHDLYPFSTALSVFGNTWP</sequence>
<dbReference type="PROSITE" id="PS00028">
    <property type="entry name" value="ZINC_FINGER_C2H2_1"/>
    <property type="match status" value="2"/>
</dbReference>
<feature type="domain" description="C2H2-type" evidence="9">
    <location>
        <begin position="49"/>
        <end position="76"/>
    </location>
</feature>
<evidence type="ECO:0000256" key="8">
    <source>
        <dbReference type="SAM" id="MobiDB-lite"/>
    </source>
</evidence>
<dbReference type="GO" id="GO:0000981">
    <property type="term" value="F:DNA-binding transcription factor activity, RNA polymerase II-specific"/>
    <property type="evidence" value="ECO:0007669"/>
    <property type="project" value="InterPro"/>
</dbReference>
<accession>A0A427YXB4</accession>
<comment type="caution">
    <text evidence="10">The sequence shown here is derived from an EMBL/GenBank/DDBJ whole genome shotgun (WGS) entry which is preliminary data.</text>
</comment>
<evidence type="ECO:0000256" key="6">
    <source>
        <dbReference type="ARBA" id="ARBA00023242"/>
    </source>
</evidence>
<keyword evidence="11" id="KW-1185">Reference proteome</keyword>
<evidence type="ECO:0000256" key="7">
    <source>
        <dbReference type="PROSITE-ProRule" id="PRU00042"/>
    </source>
</evidence>
<evidence type="ECO:0000259" key="9">
    <source>
        <dbReference type="PROSITE" id="PS50157"/>
    </source>
</evidence>
<dbReference type="GO" id="GO:0000785">
    <property type="term" value="C:chromatin"/>
    <property type="evidence" value="ECO:0007669"/>
    <property type="project" value="TreeGrafter"/>
</dbReference>
<dbReference type="PANTHER" id="PTHR40626:SF14">
    <property type="entry name" value="C2H2 TYPE ZINC FINGER DOMAIN PROTEIN (AFU_ORTHOLOGUE AFUA_1G02360)"/>
    <property type="match status" value="1"/>
</dbReference>
<protein>
    <recommendedName>
        <fullName evidence="9">C2H2-type domain-containing protein</fullName>
    </recommendedName>
</protein>
<dbReference type="GO" id="GO:0006351">
    <property type="term" value="P:DNA-templated transcription"/>
    <property type="evidence" value="ECO:0007669"/>
    <property type="project" value="InterPro"/>
</dbReference>
<proteinExistence type="predicted"/>
<name>A0A427YXB4_9TREE</name>
<evidence type="ECO:0000313" key="10">
    <source>
        <dbReference type="EMBL" id="RSH95728.1"/>
    </source>
</evidence>
<dbReference type="PANTHER" id="PTHR40626">
    <property type="entry name" value="MIP31509P"/>
    <property type="match status" value="1"/>
</dbReference>
<evidence type="ECO:0000256" key="1">
    <source>
        <dbReference type="ARBA" id="ARBA00004123"/>
    </source>
</evidence>
<evidence type="ECO:0000256" key="4">
    <source>
        <dbReference type="ARBA" id="ARBA00022771"/>
    </source>
</evidence>
<dbReference type="AlphaFoldDB" id="A0A427YXB4"/>
<keyword evidence="6" id="KW-0539">Nucleus</keyword>
<keyword evidence="2" id="KW-0479">Metal-binding</keyword>
<feature type="region of interest" description="Disordered" evidence="8">
    <location>
        <begin position="149"/>
        <end position="180"/>
    </location>
</feature>
<dbReference type="InterPro" id="IPR013087">
    <property type="entry name" value="Znf_C2H2_type"/>
</dbReference>
<dbReference type="GO" id="GO:0000978">
    <property type="term" value="F:RNA polymerase II cis-regulatory region sequence-specific DNA binding"/>
    <property type="evidence" value="ECO:0007669"/>
    <property type="project" value="InterPro"/>
</dbReference>
<dbReference type="CDD" id="cd12148">
    <property type="entry name" value="fungal_TF_MHR"/>
    <property type="match status" value="1"/>
</dbReference>
<dbReference type="SMART" id="SM00355">
    <property type="entry name" value="ZnF_C2H2"/>
    <property type="match status" value="2"/>
</dbReference>
<evidence type="ECO:0000256" key="2">
    <source>
        <dbReference type="ARBA" id="ARBA00022723"/>
    </source>
</evidence>
<feature type="region of interest" description="Disordered" evidence="8">
    <location>
        <begin position="100"/>
        <end position="133"/>
    </location>
</feature>
<feature type="domain" description="C2H2-type" evidence="9">
    <location>
        <begin position="77"/>
        <end position="104"/>
    </location>
</feature>
<dbReference type="InterPro" id="IPR036236">
    <property type="entry name" value="Znf_C2H2_sf"/>
</dbReference>
<dbReference type="Pfam" id="PF04082">
    <property type="entry name" value="Fungal_trans"/>
    <property type="match status" value="1"/>
</dbReference>
<dbReference type="InterPro" id="IPR051059">
    <property type="entry name" value="VerF-like"/>
</dbReference>